<dbReference type="InterPro" id="IPR042098">
    <property type="entry name" value="TauD-like_sf"/>
</dbReference>
<evidence type="ECO:0000256" key="1">
    <source>
        <dbReference type="ARBA" id="ARBA00001954"/>
    </source>
</evidence>
<evidence type="ECO:0000259" key="7">
    <source>
        <dbReference type="Pfam" id="PF02668"/>
    </source>
</evidence>
<evidence type="ECO:0000256" key="6">
    <source>
        <dbReference type="ARBA" id="ARBA00023004"/>
    </source>
</evidence>
<keyword evidence="5" id="KW-0560">Oxidoreductase</keyword>
<evidence type="ECO:0000313" key="8">
    <source>
        <dbReference type="EMBL" id="TFK47294.1"/>
    </source>
</evidence>
<dbReference type="InterPro" id="IPR051178">
    <property type="entry name" value="TfdA_dioxygenase"/>
</dbReference>
<evidence type="ECO:0000256" key="2">
    <source>
        <dbReference type="ARBA" id="ARBA00005896"/>
    </source>
</evidence>
<keyword evidence="6" id="KW-0408">Iron</keyword>
<dbReference type="EMBL" id="ML213524">
    <property type="protein sequence ID" value="TFK47294.1"/>
    <property type="molecule type" value="Genomic_DNA"/>
</dbReference>
<dbReference type="Pfam" id="PF02668">
    <property type="entry name" value="TauD"/>
    <property type="match status" value="1"/>
</dbReference>
<evidence type="ECO:0000313" key="9">
    <source>
        <dbReference type="Proteomes" id="UP000305948"/>
    </source>
</evidence>
<dbReference type="GO" id="GO:0051213">
    <property type="term" value="F:dioxygenase activity"/>
    <property type="evidence" value="ECO:0007669"/>
    <property type="project" value="UniProtKB-KW"/>
</dbReference>
<accession>A0A5C3MPT4</accession>
<organism evidence="8 9">
    <name type="scientific">Heliocybe sulcata</name>
    <dbReference type="NCBI Taxonomy" id="5364"/>
    <lineage>
        <taxon>Eukaryota</taxon>
        <taxon>Fungi</taxon>
        <taxon>Dikarya</taxon>
        <taxon>Basidiomycota</taxon>
        <taxon>Agaricomycotina</taxon>
        <taxon>Agaricomycetes</taxon>
        <taxon>Gloeophyllales</taxon>
        <taxon>Gloeophyllaceae</taxon>
        <taxon>Heliocybe</taxon>
    </lineage>
</organism>
<dbReference type="PANTHER" id="PTHR43779:SF2">
    <property type="entry name" value="ALPHA-KETOGLUTARATE-DEPENDENT XANTHINE DIOXYGENASE XAN1"/>
    <property type="match status" value="1"/>
</dbReference>
<keyword evidence="3" id="KW-0479">Metal-binding</keyword>
<dbReference type="GO" id="GO:0046872">
    <property type="term" value="F:metal ion binding"/>
    <property type="evidence" value="ECO:0007669"/>
    <property type="project" value="UniProtKB-KW"/>
</dbReference>
<sequence length="396" mass="44496">MAVEVVPLSLPPSADASGFVEFGREVKGVDPGNLDDECFAEIEDLLYKHSLLLFRDCDLSPEQQYALTKRFDPASESFGHGNHSIDQNKKSILHPDLKTIPRVPQVQLIGNGQVHDHQGIPEATLKHPSHTVCHKDVLTDEDAEKGYTRFYRWHIDAALYDLRPSKATSLYALKVPAAPKQIVRYDDGTRDELPVPLGGTAFTSTRHMFTILPPELKSVAVRSRVRYAPHPYVWMAAAKLHSNGVGIVSEGKELSYTQLPPWDESKVKVYPMLWKNPVTDELHFQVHPGCAAELYIEPVPDGVDKHDKLYPDGAHLTDLEEVRDLLYTMQRPGIAPQFVYPHDWAERDLVLFHNRGMLHCIVGTFAPAQVRVFHQCNLAASDDPVGPDADDVRRWA</sequence>
<evidence type="ECO:0000256" key="5">
    <source>
        <dbReference type="ARBA" id="ARBA00023002"/>
    </source>
</evidence>
<proteinExistence type="inferred from homology"/>
<comment type="cofactor">
    <cofactor evidence="1">
        <name>Fe(2+)</name>
        <dbReference type="ChEBI" id="CHEBI:29033"/>
    </cofactor>
</comment>
<dbReference type="PANTHER" id="PTHR43779">
    <property type="entry name" value="DIOXYGENASE RV0097-RELATED"/>
    <property type="match status" value="1"/>
</dbReference>
<dbReference type="AlphaFoldDB" id="A0A5C3MPT4"/>
<keyword evidence="4" id="KW-0223">Dioxygenase</keyword>
<comment type="similarity">
    <text evidence="2">Belongs to the TfdA dioxygenase family.</text>
</comment>
<dbReference type="Gene3D" id="3.60.130.10">
    <property type="entry name" value="Clavaminate synthase-like"/>
    <property type="match status" value="1"/>
</dbReference>
<evidence type="ECO:0000256" key="3">
    <source>
        <dbReference type="ARBA" id="ARBA00022723"/>
    </source>
</evidence>
<keyword evidence="9" id="KW-1185">Reference proteome</keyword>
<feature type="domain" description="TauD/TfdA-like" evidence="7">
    <location>
        <begin position="22"/>
        <end position="376"/>
    </location>
</feature>
<protein>
    <submittedName>
        <fullName evidence="8">Clavaminate synthase-like protein</fullName>
    </submittedName>
</protein>
<dbReference type="InterPro" id="IPR003819">
    <property type="entry name" value="TauD/TfdA-like"/>
</dbReference>
<evidence type="ECO:0000256" key="4">
    <source>
        <dbReference type="ARBA" id="ARBA00022964"/>
    </source>
</evidence>
<dbReference type="STRING" id="5364.A0A5C3MPT4"/>
<gene>
    <name evidence="8" type="ORF">OE88DRAFT_1811124</name>
</gene>
<dbReference type="Proteomes" id="UP000305948">
    <property type="component" value="Unassembled WGS sequence"/>
</dbReference>
<dbReference type="OrthoDB" id="93019at2759"/>
<reference evidence="8 9" key="1">
    <citation type="journal article" date="2019" name="Nat. Ecol. Evol.">
        <title>Megaphylogeny resolves global patterns of mushroom evolution.</title>
        <authorList>
            <person name="Varga T."/>
            <person name="Krizsan K."/>
            <person name="Foldi C."/>
            <person name="Dima B."/>
            <person name="Sanchez-Garcia M."/>
            <person name="Sanchez-Ramirez S."/>
            <person name="Szollosi G.J."/>
            <person name="Szarkandi J.G."/>
            <person name="Papp V."/>
            <person name="Albert L."/>
            <person name="Andreopoulos W."/>
            <person name="Angelini C."/>
            <person name="Antonin V."/>
            <person name="Barry K.W."/>
            <person name="Bougher N.L."/>
            <person name="Buchanan P."/>
            <person name="Buyck B."/>
            <person name="Bense V."/>
            <person name="Catcheside P."/>
            <person name="Chovatia M."/>
            <person name="Cooper J."/>
            <person name="Damon W."/>
            <person name="Desjardin D."/>
            <person name="Finy P."/>
            <person name="Geml J."/>
            <person name="Haridas S."/>
            <person name="Hughes K."/>
            <person name="Justo A."/>
            <person name="Karasinski D."/>
            <person name="Kautmanova I."/>
            <person name="Kiss B."/>
            <person name="Kocsube S."/>
            <person name="Kotiranta H."/>
            <person name="LaButti K.M."/>
            <person name="Lechner B.E."/>
            <person name="Liimatainen K."/>
            <person name="Lipzen A."/>
            <person name="Lukacs Z."/>
            <person name="Mihaltcheva S."/>
            <person name="Morgado L.N."/>
            <person name="Niskanen T."/>
            <person name="Noordeloos M.E."/>
            <person name="Ohm R.A."/>
            <person name="Ortiz-Santana B."/>
            <person name="Ovrebo C."/>
            <person name="Racz N."/>
            <person name="Riley R."/>
            <person name="Savchenko A."/>
            <person name="Shiryaev A."/>
            <person name="Soop K."/>
            <person name="Spirin V."/>
            <person name="Szebenyi C."/>
            <person name="Tomsovsky M."/>
            <person name="Tulloss R.E."/>
            <person name="Uehling J."/>
            <person name="Grigoriev I.V."/>
            <person name="Vagvolgyi C."/>
            <person name="Papp T."/>
            <person name="Martin F.M."/>
            <person name="Miettinen O."/>
            <person name="Hibbett D.S."/>
            <person name="Nagy L.G."/>
        </authorList>
    </citation>
    <scope>NUCLEOTIDE SEQUENCE [LARGE SCALE GENOMIC DNA]</scope>
    <source>
        <strain evidence="8 9">OMC1185</strain>
    </source>
</reference>
<dbReference type="SUPFAM" id="SSF51197">
    <property type="entry name" value="Clavaminate synthase-like"/>
    <property type="match status" value="1"/>
</dbReference>
<name>A0A5C3MPT4_9AGAM</name>